<dbReference type="AlphaFoldDB" id="A0A2S9I4B4"/>
<evidence type="ECO:0000313" key="4">
    <source>
        <dbReference type="Proteomes" id="UP000239181"/>
    </source>
</evidence>
<evidence type="ECO:0000259" key="1">
    <source>
        <dbReference type="Pfam" id="PF26078"/>
    </source>
</evidence>
<organism evidence="3 4">
    <name type="scientific">Pantoea coffeiphila</name>
    <dbReference type="NCBI Taxonomy" id="1465635"/>
    <lineage>
        <taxon>Bacteria</taxon>
        <taxon>Pseudomonadati</taxon>
        <taxon>Pseudomonadota</taxon>
        <taxon>Gammaproteobacteria</taxon>
        <taxon>Enterobacterales</taxon>
        <taxon>Erwiniaceae</taxon>
        <taxon>Pantoea</taxon>
    </lineage>
</organism>
<feature type="domain" description="Baseplate J-like central" evidence="1">
    <location>
        <begin position="133"/>
        <end position="204"/>
    </location>
</feature>
<protein>
    <submittedName>
        <fullName evidence="3">Baseplate assembly protein</fullName>
    </submittedName>
</protein>
<feature type="domain" description="Baseplate J-like C-terminal" evidence="2">
    <location>
        <begin position="213"/>
        <end position="286"/>
    </location>
</feature>
<dbReference type="PANTHER" id="PTHR35862:SF1">
    <property type="entry name" value="FELS-2 PROPHAGE PROTEIN"/>
    <property type="match status" value="1"/>
</dbReference>
<dbReference type="PANTHER" id="PTHR35862">
    <property type="entry name" value="FELS-2 PROPHAGE PROTEIN"/>
    <property type="match status" value="1"/>
</dbReference>
<dbReference type="RefSeq" id="WP_105595612.1">
    <property type="nucleotide sequence ID" value="NZ_PDET01000029.1"/>
</dbReference>
<dbReference type="PIRSF" id="PIRSF020481">
    <property type="entry name" value="BAP"/>
    <property type="match status" value="1"/>
</dbReference>
<dbReference type="Pfam" id="PF26079">
    <property type="entry name" value="Baseplate_J_C"/>
    <property type="match status" value="1"/>
</dbReference>
<dbReference type="InterPro" id="IPR058531">
    <property type="entry name" value="Baseplate_J_M"/>
</dbReference>
<comment type="caution">
    <text evidence="3">The sequence shown here is derived from an EMBL/GenBank/DDBJ whole genome shotgun (WGS) entry which is preliminary data.</text>
</comment>
<dbReference type="EMBL" id="PDET01000029">
    <property type="protein sequence ID" value="PRD12647.1"/>
    <property type="molecule type" value="Genomic_DNA"/>
</dbReference>
<dbReference type="InterPro" id="IPR014507">
    <property type="entry name" value="Baseplate_assembly_J_pred"/>
</dbReference>
<reference evidence="3 4" key="1">
    <citation type="submission" date="2017-10" db="EMBL/GenBank/DDBJ databases">
        <title>Draft genome of two endophytic bacteria isolated from 'guarana' Paullinia cupana (Mart.) Ducke.</title>
        <authorList>
            <person name="Siqueira K.A."/>
            <person name="Liotti R.G."/>
            <person name="Mendes T.A."/>
            <person name="Soares M.A."/>
        </authorList>
    </citation>
    <scope>NUCLEOTIDE SEQUENCE [LARGE SCALE GENOMIC DNA]</scope>
    <source>
        <strain evidence="3 4">342</strain>
    </source>
</reference>
<name>A0A2S9I4B4_9GAMM</name>
<evidence type="ECO:0000259" key="2">
    <source>
        <dbReference type="Pfam" id="PF26079"/>
    </source>
</evidence>
<gene>
    <name evidence="3" type="ORF">CQW29_25795</name>
</gene>
<proteinExistence type="predicted"/>
<dbReference type="OrthoDB" id="9793802at2"/>
<dbReference type="InterPro" id="IPR058530">
    <property type="entry name" value="Baseplate_J-like_C"/>
</dbReference>
<dbReference type="Pfam" id="PF26078">
    <property type="entry name" value="Baseplate_J_M"/>
    <property type="match status" value="1"/>
</dbReference>
<keyword evidence="4" id="KW-1185">Reference proteome</keyword>
<dbReference type="Proteomes" id="UP000239181">
    <property type="component" value="Unassembled WGS sequence"/>
</dbReference>
<evidence type="ECO:0000313" key="3">
    <source>
        <dbReference type="EMBL" id="PRD12647.1"/>
    </source>
</evidence>
<accession>A0A2S9I4B4</accession>
<sequence>MPTIDLSQLPSPAIIETLDFEVILTEVKAVIIAAFPADQQSAVVAALSLESEPLNVLAQTIAYREMLLRQRINEGAAATMLSHATGDDLDNIAANLDTERLVITAATDTTDAVMESDEALRLRAQSAFEGMSVAGPSAAYEFFARSASGQVADARATSPSPAEVVIAVLSTEGDGTAPAELLAAVSAAVNDEEVRPLGDRVTVRSADIVEYVIDATLYLYPGPESEPIINAAMASLRAFLTANDKKIGRDIVRSALSAALHVQGVQRVVINSPATDLQISNTEAARNTGYTVDNGGTDE</sequence>
<dbReference type="InterPro" id="IPR052726">
    <property type="entry name" value="Phage_Baseplate_Hub"/>
</dbReference>